<evidence type="ECO:0000313" key="1">
    <source>
        <dbReference type="EMBL" id="DAE05324.1"/>
    </source>
</evidence>
<organism evidence="1">
    <name type="scientific">Siphoviridae sp. ctWKa2</name>
    <dbReference type="NCBI Taxonomy" id="2825537"/>
    <lineage>
        <taxon>Viruses</taxon>
        <taxon>Duplodnaviria</taxon>
        <taxon>Heunggongvirae</taxon>
        <taxon>Uroviricota</taxon>
        <taxon>Caudoviricetes</taxon>
    </lineage>
</organism>
<dbReference type="EMBL" id="BK015407">
    <property type="protein sequence ID" value="DAE05324.1"/>
    <property type="molecule type" value="Genomic_DNA"/>
</dbReference>
<protein>
    <submittedName>
        <fullName evidence="1">Uncharacterized protein</fullName>
    </submittedName>
</protein>
<accession>A0A8S5PGH8</accession>
<proteinExistence type="predicted"/>
<sequence length="220" mass="26149">MLKRIKRWTTRAKCAIALFLLRNMAMDTSLEGKLEEYIEKRQLLLSSWTRELDPEDNETRWYKLATYLDSSFDMEQVYHESDRWSVIHYLMEKDALFEFPLYGFSFVFNRSGRIRHKGSIDAGSPFFIVKDAAFGAPYICIIDKDVAVRDFFLDRLFVLLSKGEIEKVIQVINMHCEIHHMYLFNPDLKIWSFGMQEFIHNIPNDGLYISDKVFWRDSDD</sequence>
<name>A0A8S5PGH8_9CAUD</name>
<reference evidence="1" key="1">
    <citation type="journal article" date="2021" name="Proc. Natl. Acad. Sci. U.S.A.">
        <title>A Catalog of Tens of Thousands of Viruses from Human Metagenomes Reveals Hidden Associations with Chronic Diseases.</title>
        <authorList>
            <person name="Tisza M.J."/>
            <person name="Buck C.B."/>
        </authorList>
    </citation>
    <scope>NUCLEOTIDE SEQUENCE</scope>
    <source>
        <strain evidence="1">CtWKa2</strain>
    </source>
</reference>